<reference evidence="1" key="1">
    <citation type="submission" date="2019-06" db="EMBL/GenBank/DDBJ databases">
        <authorList>
            <person name="Ashton P.M."/>
            <person name="Dallman T."/>
            <person name="Nair S."/>
            <person name="De Pinna E."/>
            <person name="Peters T."/>
            <person name="Grant K."/>
        </authorList>
    </citation>
    <scope>NUCLEOTIDE SEQUENCE</scope>
    <source>
        <strain evidence="1">758712</strain>
    </source>
</reference>
<protein>
    <submittedName>
        <fullName evidence="1">Uncharacterized protein</fullName>
    </submittedName>
</protein>
<evidence type="ECO:0000313" key="1">
    <source>
        <dbReference type="EMBL" id="EBG8364610.1"/>
    </source>
</evidence>
<gene>
    <name evidence="1" type="ORF">FJM64_22995</name>
</gene>
<accession>A0A5V7LK21</accession>
<dbReference type="AlphaFoldDB" id="A0A5V7LK21"/>
<dbReference type="EMBL" id="AAFKDR010000045">
    <property type="protein sequence ID" value="EBG8364610.1"/>
    <property type="molecule type" value="Genomic_DNA"/>
</dbReference>
<organism evidence="1">
    <name type="scientific">Salmonella typhimurium</name>
    <dbReference type="NCBI Taxonomy" id="90371"/>
    <lineage>
        <taxon>Bacteria</taxon>
        <taxon>Pseudomonadati</taxon>
        <taxon>Pseudomonadota</taxon>
        <taxon>Gammaproteobacteria</taxon>
        <taxon>Enterobacterales</taxon>
        <taxon>Enterobacteriaceae</taxon>
        <taxon>Salmonella</taxon>
    </lineage>
</organism>
<sequence length="232" mass="27101">MLQHKMNSSSYAKVHNVSSLEDIMSYHNDDVLLKFRKEWNVTPEEADDIFNETKKFIWLASTCLTECYNIKVHEQLQIIDEMWHTFIQFTDAYTSFCEKYLGAYLHHYPNTNDMLKNEIRHVNEHGITFQEYRFNEYKNQIEKIAFYLGHETVAKWYGDYAVRYSIKNINTIRIPKESISSDSYIEKVKSITHLPAAEFVKIIMRKDVWNDNGSVCGCSGKGCGAGCSCNSR</sequence>
<name>A0A5V7LK21_SALTM</name>
<comment type="caution">
    <text evidence="1">The sequence shown here is derived from an EMBL/GenBank/DDBJ whole genome shotgun (WGS) entry which is preliminary data.</text>
</comment>
<proteinExistence type="predicted"/>